<organism evidence="4 6">
    <name type="scientific">Staphylococcus nepalensis</name>
    <dbReference type="NCBI Taxonomy" id="214473"/>
    <lineage>
        <taxon>Bacteria</taxon>
        <taxon>Bacillati</taxon>
        <taxon>Bacillota</taxon>
        <taxon>Bacilli</taxon>
        <taxon>Bacillales</taxon>
        <taxon>Staphylococcaceae</taxon>
        <taxon>Staphylococcus</taxon>
    </lineage>
</organism>
<dbReference type="InterPro" id="IPR013149">
    <property type="entry name" value="ADH-like_C"/>
</dbReference>
<gene>
    <name evidence="5" type="primary">curA</name>
    <name evidence="4" type="ORF">BUZ61_07590</name>
    <name evidence="3" type="ORF">J3T88_06830</name>
    <name evidence="5" type="ORF">NCTC13834_00807</name>
</gene>
<dbReference type="Pfam" id="PF00107">
    <property type="entry name" value="ADH_zinc_N"/>
    <property type="match status" value="1"/>
</dbReference>
<dbReference type="InterPro" id="IPR020843">
    <property type="entry name" value="ER"/>
</dbReference>
<keyword evidence="1 5" id="KW-0560">Oxidoreductase</keyword>
<name>A0A2T4SAI3_9STAP</name>
<accession>A0A2T4SAI3</accession>
<sequence>MKTERIVLAKRPEGIPSDEVFRYETVELDEPNNDEIQVEAIYISVDPYMRGRMDDSESYVQPFQLDEPLSGHIVGKVVQSKADSFEKGDMVMGQLPWQKVSNVSAQNINKITQTDIPSYLYLSVLGMTGQTAYHGLLKIGDPKEGETVVVSAASGAVGSVVGQIAKIKGARVVGIAGGTTKTKYLTEQLGFDASVDYKADDFSEQLAQAVPDGVDVYFENVGGDVADEVMKHLNQFARIPVCGAISGYNNEEIEFGPRIQPILIKSQALMKGFIVANYADDFTNASKNLAQWVSEDKIKTKTSIVEGFDNLPNAFRNLFTGDNFGKQVVQVSNNL</sequence>
<evidence type="ECO:0000256" key="1">
    <source>
        <dbReference type="ARBA" id="ARBA00023002"/>
    </source>
</evidence>
<dbReference type="InterPro" id="IPR045010">
    <property type="entry name" value="MDR_fam"/>
</dbReference>
<proteinExistence type="predicted"/>
<dbReference type="Proteomes" id="UP000240400">
    <property type="component" value="Unassembled WGS sequence"/>
</dbReference>
<evidence type="ECO:0000313" key="5">
    <source>
        <dbReference type="EMBL" id="SUM54520.1"/>
    </source>
</evidence>
<dbReference type="SUPFAM" id="SSF50129">
    <property type="entry name" value="GroES-like"/>
    <property type="match status" value="2"/>
</dbReference>
<dbReference type="InterPro" id="IPR036291">
    <property type="entry name" value="NAD(P)-bd_dom_sf"/>
</dbReference>
<dbReference type="Proteomes" id="UP000254412">
    <property type="component" value="Unassembled WGS sequence"/>
</dbReference>
<dbReference type="EMBL" id="JAFNLT010000005">
    <property type="protein sequence ID" value="MBO1227040.1"/>
    <property type="molecule type" value="Genomic_DNA"/>
</dbReference>
<dbReference type="EMBL" id="PZHR01000033">
    <property type="protein sequence ID" value="PTK58962.1"/>
    <property type="molecule type" value="Genomic_DNA"/>
</dbReference>
<reference evidence="3 8" key="4">
    <citation type="submission" date="2021-03" db="EMBL/GenBank/DDBJ databases">
        <title>Staphylococci and Mammaliicocci in bats.</title>
        <authorList>
            <person name="Fountain K."/>
        </authorList>
    </citation>
    <scope>NUCLEOTIDE SEQUENCE [LARGE SCALE GENOMIC DNA]</scope>
    <source>
        <strain evidence="3 8">18_1_E_SW</strain>
    </source>
</reference>
<dbReference type="SMART" id="SM00829">
    <property type="entry name" value="PKS_ER"/>
    <property type="match status" value="1"/>
</dbReference>
<reference evidence="4" key="2">
    <citation type="submission" date="2018-03" db="EMBL/GenBank/DDBJ databases">
        <authorList>
            <person name="Keele B.F."/>
        </authorList>
    </citation>
    <scope>NUCLEOTIDE SEQUENCE</scope>
    <source>
        <strain evidence="4">SNUC 4337</strain>
    </source>
</reference>
<dbReference type="GO" id="GO:0016628">
    <property type="term" value="F:oxidoreductase activity, acting on the CH-CH group of donors, NAD or NADP as acceptor"/>
    <property type="evidence" value="ECO:0007669"/>
    <property type="project" value="InterPro"/>
</dbReference>
<feature type="domain" description="Enoyl reductase (ER)" evidence="2">
    <location>
        <begin position="14"/>
        <end position="329"/>
    </location>
</feature>
<evidence type="ECO:0000313" key="6">
    <source>
        <dbReference type="Proteomes" id="UP000240400"/>
    </source>
</evidence>
<dbReference type="Gene3D" id="3.40.50.720">
    <property type="entry name" value="NAD(P)-binding Rossmann-like Domain"/>
    <property type="match status" value="1"/>
</dbReference>
<dbReference type="PANTHER" id="PTHR43205">
    <property type="entry name" value="PROSTAGLANDIN REDUCTASE"/>
    <property type="match status" value="1"/>
</dbReference>
<dbReference type="PANTHER" id="PTHR43205:SF7">
    <property type="entry name" value="PROSTAGLANDIN REDUCTASE 1"/>
    <property type="match status" value="1"/>
</dbReference>
<evidence type="ECO:0000313" key="7">
    <source>
        <dbReference type="Proteomes" id="UP000254412"/>
    </source>
</evidence>
<dbReference type="CDD" id="cd05288">
    <property type="entry name" value="PGDH"/>
    <property type="match status" value="1"/>
</dbReference>
<dbReference type="InterPro" id="IPR041694">
    <property type="entry name" value="ADH_N_2"/>
</dbReference>
<protein>
    <submittedName>
        <fullName evidence="4">NADP-dependent oxidoreductase</fullName>
        <ecNumber evidence="5">1.3.1.-</ecNumber>
    </submittedName>
</protein>
<dbReference type="EMBL" id="UHDS01000001">
    <property type="protein sequence ID" value="SUM54520.1"/>
    <property type="molecule type" value="Genomic_DNA"/>
</dbReference>
<dbReference type="RefSeq" id="WP_103372769.1">
    <property type="nucleotide sequence ID" value="NZ_BMCF01000001.1"/>
</dbReference>
<reference evidence="4 6" key="1">
    <citation type="journal article" date="2016" name="Front. Microbiol.">
        <title>Comprehensive Phylogenetic Analysis of Bovine Non-aureus Staphylococci Species Based on Whole-Genome Sequencing.</title>
        <authorList>
            <person name="Naushad S."/>
            <person name="Barkema H.W."/>
            <person name="Luby C."/>
            <person name="Condas L.A."/>
            <person name="Nobrega D.B."/>
            <person name="Carson D.A."/>
            <person name="De Buck J."/>
        </authorList>
    </citation>
    <scope>NUCLEOTIDE SEQUENCE [LARGE SCALE GENOMIC DNA]</scope>
    <source>
        <strain evidence="4 6">SNUC 4337</strain>
    </source>
</reference>
<evidence type="ECO:0000313" key="8">
    <source>
        <dbReference type="Proteomes" id="UP000664081"/>
    </source>
</evidence>
<reference evidence="5 7" key="3">
    <citation type="submission" date="2018-06" db="EMBL/GenBank/DDBJ databases">
        <authorList>
            <consortium name="Pathogen Informatics"/>
            <person name="Doyle S."/>
        </authorList>
    </citation>
    <scope>NUCLEOTIDE SEQUENCE [LARGE SCALE GENOMIC DNA]</scope>
    <source>
        <strain evidence="5 7">NCTC13834</strain>
    </source>
</reference>
<evidence type="ECO:0000259" key="2">
    <source>
        <dbReference type="SMART" id="SM00829"/>
    </source>
</evidence>
<dbReference type="InterPro" id="IPR011032">
    <property type="entry name" value="GroES-like_sf"/>
</dbReference>
<dbReference type="AlphaFoldDB" id="A0A2T4SAI3"/>
<evidence type="ECO:0000313" key="4">
    <source>
        <dbReference type="EMBL" id="PTK58962.1"/>
    </source>
</evidence>
<keyword evidence="8" id="KW-1185">Reference proteome</keyword>
<dbReference type="Pfam" id="PF16884">
    <property type="entry name" value="ADH_N_2"/>
    <property type="match status" value="1"/>
</dbReference>
<dbReference type="OrthoDB" id="9805663at2"/>
<dbReference type="FunFam" id="3.40.50.720:FF:000121">
    <property type="entry name" value="Prostaglandin reductase 2"/>
    <property type="match status" value="1"/>
</dbReference>
<evidence type="ECO:0000313" key="3">
    <source>
        <dbReference type="EMBL" id="MBO1227040.1"/>
    </source>
</evidence>
<dbReference type="Gene3D" id="3.90.180.10">
    <property type="entry name" value="Medium-chain alcohol dehydrogenases, catalytic domain"/>
    <property type="match status" value="1"/>
</dbReference>
<dbReference type="Proteomes" id="UP000664081">
    <property type="component" value="Unassembled WGS sequence"/>
</dbReference>
<dbReference type="SUPFAM" id="SSF51735">
    <property type="entry name" value="NAD(P)-binding Rossmann-fold domains"/>
    <property type="match status" value="1"/>
</dbReference>
<dbReference type="EC" id="1.3.1.-" evidence="5"/>